<evidence type="ECO:0000313" key="3">
    <source>
        <dbReference type="EMBL" id="ANE83376.1"/>
    </source>
</evidence>
<evidence type="ECO:0000256" key="1">
    <source>
        <dbReference type="SAM" id="MobiDB-lite"/>
    </source>
</evidence>
<keyword evidence="2" id="KW-0472">Membrane</keyword>
<keyword evidence="2" id="KW-0812">Transmembrane</keyword>
<dbReference type="KEGG" id="madi:A7U43_28030"/>
<keyword evidence="3" id="KW-0614">Plasmid</keyword>
<keyword evidence="4" id="KW-1185">Reference proteome</keyword>
<organism evidence="3 4">
    <name type="scientific">Mycobacterium adipatum</name>
    <dbReference type="NCBI Taxonomy" id="1682113"/>
    <lineage>
        <taxon>Bacteria</taxon>
        <taxon>Bacillati</taxon>
        <taxon>Actinomycetota</taxon>
        <taxon>Actinomycetes</taxon>
        <taxon>Mycobacteriales</taxon>
        <taxon>Mycobacteriaceae</taxon>
        <taxon>Mycobacterium</taxon>
    </lineage>
</organism>
<feature type="transmembrane region" description="Helical" evidence="2">
    <location>
        <begin position="28"/>
        <end position="44"/>
    </location>
</feature>
<dbReference type="AlphaFoldDB" id="A0A172UWD1"/>
<dbReference type="EMBL" id="CP015597">
    <property type="protein sequence ID" value="ANE83376.1"/>
    <property type="molecule type" value="Genomic_DNA"/>
</dbReference>
<evidence type="ECO:0000313" key="4">
    <source>
        <dbReference type="Proteomes" id="UP000077143"/>
    </source>
</evidence>
<feature type="region of interest" description="Disordered" evidence="1">
    <location>
        <begin position="50"/>
        <end position="73"/>
    </location>
</feature>
<reference evidence="3 4" key="1">
    <citation type="submission" date="2016-05" db="EMBL/GenBank/DDBJ databases">
        <title>Complete genome sequence of a phthalic acid esters degrading Mycobacterium sp. YC-RL4.</title>
        <authorList>
            <person name="Ren L."/>
            <person name="Fan S."/>
            <person name="Ruth N."/>
            <person name="Jia Y."/>
            <person name="Wang J."/>
            <person name="Qiao C."/>
        </authorList>
    </citation>
    <scope>NUCLEOTIDE SEQUENCE [LARGE SCALE GENOMIC DNA]</scope>
    <source>
        <strain evidence="3 4">YC-RL4</strain>
        <plasmid evidence="4">pmyc1</plasmid>
    </source>
</reference>
<accession>A0A172UWD1</accession>
<keyword evidence="2" id="KW-1133">Transmembrane helix</keyword>
<gene>
    <name evidence="3" type="ORF">A7U43_28030</name>
</gene>
<dbReference type="Proteomes" id="UP000077143">
    <property type="component" value="Plasmid pMYC1"/>
</dbReference>
<evidence type="ECO:0000256" key="2">
    <source>
        <dbReference type="SAM" id="Phobius"/>
    </source>
</evidence>
<protein>
    <submittedName>
        <fullName evidence="3">Uncharacterized protein</fullName>
    </submittedName>
</protein>
<sequence>MIAGCFVAYLVLCAVVVLRTGSTDGLPAVGAAVAAFIAAVVALIRRWPGHTGVGVSAPPREAGGGDDSQPGER</sequence>
<name>A0A172UWD1_9MYCO</name>
<proteinExistence type="predicted"/>
<geneLocation type="plasmid" evidence="4">
    <name>pmyc1</name>
</geneLocation>